<reference evidence="2 3" key="1">
    <citation type="journal article" date="2016" name="Nat. Commun.">
        <title>Thousands of microbial genomes shed light on interconnected biogeochemical processes in an aquifer system.</title>
        <authorList>
            <person name="Anantharaman K."/>
            <person name="Brown C.T."/>
            <person name="Hug L.A."/>
            <person name="Sharon I."/>
            <person name="Castelle C.J."/>
            <person name="Probst A.J."/>
            <person name="Thomas B.C."/>
            <person name="Singh A."/>
            <person name="Wilkins M.J."/>
            <person name="Karaoz U."/>
            <person name="Brodie E.L."/>
            <person name="Williams K.H."/>
            <person name="Hubbard S.S."/>
            <person name="Banfield J.F."/>
        </authorList>
    </citation>
    <scope>NUCLEOTIDE SEQUENCE [LARGE SCALE GENOMIC DNA]</scope>
</reference>
<dbReference type="AlphaFoldDB" id="A0A1F7URN8"/>
<dbReference type="InterPro" id="IPR036165">
    <property type="entry name" value="YefM-like_sf"/>
</dbReference>
<evidence type="ECO:0000313" key="2">
    <source>
        <dbReference type="EMBL" id="OGL80905.1"/>
    </source>
</evidence>
<comment type="similarity">
    <text evidence="1">Belongs to the phD/YefM antitoxin family.</text>
</comment>
<dbReference type="EMBL" id="MGEK01000037">
    <property type="protein sequence ID" value="OGL80905.1"/>
    <property type="molecule type" value="Genomic_DNA"/>
</dbReference>
<evidence type="ECO:0000256" key="1">
    <source>
        <dbReference type="ARBA" id="ARBA00009981"/>
    </source>
</evidence>
<organism evidence="2 3">
    <name type="scientific">Candidatus Uhrbacteria bacterium RIFCSPLOWO2_01_FULL_47_25</name>
    <dbReference type="NCBI Taxonomy" id="1802402"/>
    <lineage>
        <taxon>Bacteria</taxon>
        <taxon>Candidatus Uhriibacteriota</taxon>
    </lineage>
</organism>
<dbReference type="SUPFAM" id="SSF143120">
    <property type="entry name" value="YefM-like"/>
    <property type="match status" value="1"/>
</dbReference>
<gene>
    <name evidence="2" type="ORF">A2936_05755</name>
</gene>
<sequence>MKTVSLKELRENVSSYAAKVQSGASFIVIKRSKPLFKIAPVEDERWEEVVDFTKISRGGVSIDEVLARL</sequence>
<comment type="caution">
    <text evidence="2">The sequence shown here is derived from an EMBL/GenBank/DDBJ whole genome shotgun (WGS) entry which is preliminary data.</text>
</comment>
<accession>A0A1F7URN8</accession>
<protein>
    <submittedName>
        <fullName evidence="2">Uncharacterized protein</fullName>
    </submittedName>
</protein>
<proteinExistence type="inferred from homology"/>
<dbReference type="Gene3D" id="3.40.1620.10">
    <property type="entry name" value="YefM-like domain"/>
    <property type="match status" value="1"/>
</dbReference>
<name>A0A1F7URN8_9BACT</name>
<dbReference type="Proteomes" id="UP000176846">
    <property type="component" value="Unassembled WGS sequence"/>
</dbReference>
<evidence type="ECO:0000313" key="3">
    <source>
        <dbReference type="Proteomes" id="UP000176846"/>
    </source>
</evidence>